<dbReference type="GeneID" id="8364917"/>
<keyword evidence="1" id="KW-0812">Transmembrane</keyword>
<evidence type="ECO:0000256" key="1">
    <source>
        <dbReference type="SAM" id="Phobius"/>
    </source>
</evidence>
<keyword evidence="1" id="KW-1133">Transmembrane helix</keyword>
<proteinExistence type="predicted"/>
<keyword evidence="1" id="KW-0472">Membrane</keyword>
<name>C7P6A8_METFA</name>
<dbReference type="AlphaFoldDB" id="C7P6A8"/>
<gene>
    <name evidence="2" type="ordered locus">Mefer_0252</name>
</gene>
<dbReference type="KEGG" id="mfe:Mefer_0252"/>
<protein>
    <submittedName>
        <fullName evidence="2">Uncharacterized protein</fullName>
    </submittedName>
</protein>
<dbReference type="RefSeq" id="WP_015790830.1">
    <property type="nucleotide sequence ID" value="NC_013156.1"/>
</dbReference>
<feature type="transmembrane region" description="Helical" evidence="1">
    <location>
        <begin position="6"/>
        <end position="28"/>
    </location>
</feature>
<dbReference type="HOGENOM" id="CLU_2857084_0_0_2"/>
<accession>C7P6A8</accession>
<dbReference type="EMBL" id="CP001696">
    <property type="protein sequence ID" value="ACV24090.1"/>
    <property type="molecule type" value="Genomic_DNA"/>
</dbReference>
<reference evidence="2" key="1">
    <citation type="submission" date="2009-08" db="EMBL/GenBank/DDBJ databases">
        <title>Complete sequence of chromosome of Methanocaldococcus fervens AG86.</title>
        <authorList>
            <consortium name="US DOE Joint Genome Institute"/>
            <person name="Lucas S."/>
            <person name="Copeland A."/>
            <person name="Lapidus A."/>
            <person name="Glavina del Rio T."/>
            <person name="Tice H."/>
            <person name="Bruce D."/>
            <person name="Goodwin L."/>
            <person name="Pitluck S."/>
            <person name="Chertkov O."/>
            <person name="Detter J.C."/>
            <person name="Han C."/>
            <person name="Tapia R."/>
            <person name="Larimer F."/>
            <person name="Land M."/>
            <person name="Hauser L."/>
            <person name="Kyrpides N."/>
            <person name="Ovchinnikova G."/>
            <person name="Lupa-Sieprawska M."/>
            <person name="Whitman W.B."/>
        </authorList>
    </citation>
    <scope>NUCLEOTIDE SEQUENCE [LARGE SCALE GENOMIC DNA]</scope>
    <source>
        <strain evidence="2">AG86</strain>
    </source>
</reference>
<evidence type="ECO:0000313" key="2">
    <source>
        <dbReference type="EMBL" id="ACV24090.1"/>
    </source>
</evidence>
<keyword evidence="3" id="KW-1185">Reference proteome</keyword>
<evidence type="ECO:0000313" key="3">
    <source>
        <dbReference type="Proteomes" id="UP000001495"/>
    </source>
</evidence>
<sequence length="64" mass="7015">MGNTTIGEIIGLIFLIPVIIGASIYLVFNINNPDALLNYLPKFIENVATPWEIGILEPLSKMGE</sequence>
<organism evidence="2 3">
    <name type="scientific">Methanocaldococcus fervens (strain DSM 4213 / JCM 15782 / AG86)</name>
    <name type="common">Methanococcus fervens</name>
    <dbReference type="NCBI Taxonomy" id="573064"/>
    <lineage>
        <taxon>Archaea</taxon>
        <taxon>Methanobacteriati</taxon>
        <taxon>Methanobacteriota</taxon>
        <taxon>Methanomada group</taxon>
        <taxon>Methanococci</taxon>
        <taxon>Methanococcales</taxon>
        <taxon>Methanocaldococcaceae</taxon>
        <taxon>Methanocaldococcus</taxon>
    </lineage>
</organism>
<dbReference type="Proteomes" id="UP000001495">
    <property type="component" value="Chromosome"/>
</dbReference>
<dbReference type="STRING" id="573064.Mefer_0252"/>